<comment type="similarity">
    <text evidence="2 7">Belongs to the thioredoxin family. DsbC subfamily.</text>
</comment>
<dbReference type="Pfam" id="PF13098">
    <property type="entry name" value="Thioredoxin_2"/>
    <property type="match status" value="1"/>
</dbReference>
<comment type="caution">
    <text evidence="10">The sequence shown here is derived from an EMBL/GenBank/DDBJ whole genome shotgun (WGS) entry which is preliminary data.</text>
</comment>
<keyword evidence="11" id="KW-1185">Reference proteome</keyword>
<dbReference type="InterPro" id="IPR033954">
    <property type="entry name" value="DiS-bond_Isoase_DsbC/G"/>
</dbReference>
<evidence type="ECO:0000313" key="11">
    <source>
        <dbReference type="Proteomes" id="UP000015462"/>
    </source>
</evidence>
<reference evidence="10 11" key="1">
    <citation type="journal article" date="2013" name="Genome Announc.">
        <title>Genome Sequence of the Pyrene- and Fluoranthene-Degrading Bacterium Cycloclasticus sp. Strain PY97M.</title>
        <authorList>
            <person name="Cui Z."/>
            <person name="Xu G."/>
            <person name="Li Q."/>
            <person name="Gao W."/>
            <person name="Zheng L."/>
        </authorList>
    </citation>
    <scope>NUCLEOTIDE SEQUENCE [LARGE SCALE GENOMIC DNA]</scope>
    <source>
        <strain evidence="10 11">PY97M</strain>
    </source>
</reference>
<dbReference type="PANTHER" id="PTHR35272:SF3">
    <property type="entry name" value="THIOL:DISULFIDE INTERCHANGE PROTEIN DSBC"/>
    <property type="match status" value="1"/>
</dbReference>
<dbReference type="GO" id="GO:0016853">
    <property type="term" value="F:isomerase activity"/>
    <property type="evidence" value="ECO:0007669"/>
    <property type="project" value="UniProtKB-KW"/>
</dbReference>
<keyword evidence="10" id="KW-0413">Isomerase</keyword>
<evidence type="ECO:0000256" key="4">
    <source>
        <dbReference type="ARBA" id="ARBA00022764"/>
    </source>
</evidence>
<keyword evidence="3 7" id="KW-0732">Signal</keyword>
<comment type="function">
    <text evidence="7">Required for disulfide bond formation in some periplasmic proteins. Acts by transferring its disulfide bond to other proteins and is reduced in the process.</text>
</comment>
<feature type="chain" id="PRO_5044047932" description="Thiol:disulfide interchange protein" evidence="7">
    <location>
        <begin position="21"/>
        <end position="233"/>
    </location>
</feature>
<evidence type="ECO:0000259" key="8">
    <source>
        <dbReference type="Pfam" id="PF10411"/>
    </source>
</evidence>
<name>A0AB33Z417_9GAMM</name>
<dbReference type="InterPro" id="IPR051470">
    <property type="entry name" value="Thiol:disulfide_interchange"/>
</dbReference>
<evidence type="ECO:0000259" key="9">
    <source>
        <dbReference type="Pfam" id="PF13098"/>
    </source>
</evidence>
<gene>
    <name evidence="10" type="ORF">L196_00600</name>
</gene>
<feature type="signal peptide" evidence="7">
    <location>
        <begin position="1"/>
        <end position="20"/>
    </location>
</feature>
<dbReference type="EMBL" id="ASHL01000001">
    <property type="protein sequence ID" value="EPD13953.1"/>
    <property type="molecule type" value="Genomic_DNA"/>
</dbReference>
<dbReference type="SUPFAM" id="SSF52833">
    <property type="entry name" value="Thioredoxin-like"/>
    <property type="match status" value="1"/>
</dbReference>
<dbReference type="Gene3D" id="3.40.30.10">
    <property type="entry name" value="Glutaredoxin"/>
    <property type="match status" value="1"/>
</dbReference>
<keyword evidence="4 7" id="KW-0574">Periplasm</keyword>
<accession>A0AB33Z417</accession>
<comment type="subcellular location">
    <subcellularLocation>
        <location evidence="1 7">Periplasm</location>
    </subcellularLocation>
</comment>
<evidence type="ECO:0000256" key="5">
    <source>
        <dbReference type="ARBA" id="ARBA00023157"/>
    </source>
</evidence>
<dbReference type="CDD" id="cd03020">
    <property type="entry name" value="DsbA_DsbC_DsbG"/>
    <property type="match status" value="1"/>
</dbReference>
<dbReference type="AlphaFoldDB" id="A0AB33Z417"/>
<dbReference type="Pfam" id="PF10411">
    <property type="entry name" value="DsbC_N"/>
    <property type="match status" value="1"/>
</dbReference>
<evidence type="ECO:0000256" key="1">
    <source>
        <dbReference type="ARBA" id="ARBA00004418"/>
    </source>
</evidence>
<dbReference type="GO" id="GO:0042597">
    <property type="term" value="C:periplasmic space"/>
    <property type="evidence" value="ECO:0007669"/>
    <property type="project" value="UniProtKB-SubCell"/>
</dbReference>
<keyword evidence="5" id="KW-1015">Disulfide bond</keyword>
<dbReference type="RefSeq" id="WP_015005666.1">
    <property type="nucleotide sequence ID" value="NZ_KE646805.1"/>
</dbReference>
<dbReference type="Gene3D" id="3.10.450.70">
    <property type="entry name" value="Disulphide bond isomerase, DsbC/G, N-terminal"/>
    <property type="match status" value="1"/>
</dbReference>
<evidence type="ECO:0000256" key="3">
    <source>
        <dbReference type="ARBA" id="ARBA00022729"/>
    </source>
</evidence>
<keyword evidence="6 7" id="KW-0676">Redox-active center</keyword>
<organism evidence="10 11">
    <name type="scientific">Cycloclasticus pugetii</name>
    <dbReference type="NCBI Taxonomy" id="34068"/>
    <lineage>
        <taxon>Bacteria</taxon>
        <taxon>Pseudomonadati</taxon>
        <taxon>Pseudomonadota</taxon>
        <taxon>Gammaproteobacteria</taxon>
        <taxon>Thiotrichales</taxon>
        <taxon>Piscirickettsiaceae</taxon>
        <taxon>Cycloclasticus</taxon>
    </lineage>
</organism>
<evidence type="ECO:0000313" key="10">
    <source>
        <dbReference type="EMBL" id="EPD13953.1"/>
    </source>
</evidence>
<feature type="domain" description="Disulphide bond isomerase DsbC/G N-terminal" evidence="8">
    <location>
        <begin position="19"/>
        <end position="83"/>
    </location>
</feature>
<proteinExistence type="inferred from homology"/>
<dbReference type="InterPro" id="IPR012336">
    <property type="entry name" value="Thioredoxin-like_fold"/>
</dbReference>
<evidence type="ECO:0000256" key="2">
    <source>
        <dbReference type="ARBA" id="ARBA00009813"/>
    </source>
</evidence>
<dbReference type="InterPro" id="IPR009094">
    <property type="entry name" value="DiS-bond_isomerase_DsbC/G_N_sf"/>
</dbReference>
<evidence type="ECO:0000256" key="7">
    <source>
        <dbReference type="RuleBase" id="RU364038"/>
    </source>
</evidence>
<dbReference type="Proteomes" id="UP000015462">
    <property type="component" value="Unassembled WGS sequence"/>
</dbReference>
<sequence length="233" mass="25828">MNKVLLGWFLLACCSAPVLADEASVVTGLSKVIPNIMENHVSKTPIEGLYQVLIGARVVYASEDGRYILQGEMVDLVSRENMTDSALKTARQSEMAKIDEKKMIVFPAKNEKHVITIFSDIDCGYCRKLHAEINDYTDAGMTVRYMFFPRSGPNTESYHKAVSVWCAKDRNKALTDAKLNNKVVDKTCENPVDEHMRIAQVFGVTGTPAIIADDGTMVPGFVPANDLIQHLGW</sequence>
<protein>
    <recommendedName>
        <fullName evidence="7">Thiol:disulfide interchange protein</fullName>
    </recommendedName>
</protein>
<dbReference type="PANTHER" id="PTHR35272">
    <property type="entry name" value="THIOL:DISULFIDE INTERCHANGE PROTEIN DSBC-RELATED"/>
    <property type="match status" value="1"/>
</dbReference>
<feature type="domain" description="Thioredoxin-like fold" evidence="9">
    <location>
        <begin position="108"/>
        <end position="231"/>
    </location>
</feature>
<dbReference type="SUPFAM" id="SSF54423">
    <property type="entry name" value="DsbC/DsbG N-terminal domain-like"/>
    <property type="match status" value="1"/>
</dbReference>
<dbReference type="InterPro" id="IPR018950">
    <property type="entry name" value="DiS-bond_isomerase_DsbC/G_N"/>
</dbReference>
<dbReference type="InterPro" id="IPR036249">
    <property type="entry name" value="Thioredoxin-like_sf"/>
</dbReference>
<evidence type="ECO:0000256" key="6">
    <source>
        <dbReference type="ARBA" id="ARBA00023284"/>
    </source>
</evidence>